<evidence type="ECO:0000256" key="3">
    <source>
        <dbReference type="ARBA" id="ARBA00022448"/>
    </source>
</evidence>
<name>A0A1G2KXK3_9BACT</name>
<dbReference type="GO" id="GO:0005886">
    <property type="term" value="C:plasma membrane"/>
    <property type="evidence" value="ECO:0007669"/>
    <property type="project" value="UniProtKB-SubCell"/>
</dbReference>
<gene>
    <name evidence="9" type="ORF">A3C16_01720</name>
</gene>
<accession>A0A1G2KXK3</accession>
<evidence type="ECO:0000313" key="10">
    <source>
        <dbReference type="Proteomes" id="UP000177811"/>
    </source>
</evidence>
<evidence type="ECO:0000256" key="1">
    <source>
        <dbReference type="ARBA" id="ARBA00004651"/>
    </source>
</evidence>
<keyword evidence="5 8" id="KW-0812">Transmembrane</keyword>
<evidence type="ECO:0000256" key="8">
    <source>
        <dbReference type="SAM" id="Phobius"/>
    </source>
</evidence>
<dbReference type="PANTHER" id="PTHR36122">
    <property type="entry name" value="NICOTINAMIDE RIBOSIDE TRANSPORTER PNUC"/>
    <property type="match status" value="1"/>
</dbReference>
<dbReference type="EMBL" id="MHQL01000020">
    <property type="protein sequence ID" value="OHA03159.1"/>
    <property type="molecule type" value="Genomic_DNA"/>
</dbReference>
<keyword evidence="7 8" id="KW-0472">Membrane</keyword>
<feature type="transmembrane region" description="Helical" evidence="8">
    <location>
        <begin position="171"/>
        <end position="186"/>
    </location>
</feature>
<keyword evidence="3" id="KW-0813">Transport</keyword>
<evidence type="ECO:0008006" key="11">
    <source>
        <dbReference type="Google" id="ProtNLM"/>
    </source>
</evidence>
<organism evidence="9 10">
    <name type="scientific">Candidatus Sungbacteria bacterium RIFCSPHIGHO2_02_FULL_51_29</name>
    <dbReference type="NCBI Taxonomy" id="1802273"/>
    <lineage>
        <taxon>Bacteria</taxon>
        <taxon>Candidatus Sungiibacteriota</taxon>
    </lineage>
</organism>
<feature type="transmembrane region" description="Helical" evidence="8">
    <location>
        <begin position="45"/>
        <end position="66"/>
    </location>
</feature>
<dbReference type="InterPro" id="IPR006419">
    <property type="entry name" value="NMN_transpt_PnuC"/>
</dbReference>
<dbReference type="Pfam" id="PF04973">
    <property type="entry name" value="NMN_transporter"/>
    <property type="match status" value="1"/>
</dbReference>
<comment type="subcellular location">
    <subcellularLocation>
        <location evidence="1">Cell membrane</location>
        <topology evidence="1">Multi-pass membrane protein</topology>
    </subcellularLocation>
</comment>
<protein>
    <recommendedName>
        <fullName evidence="11">Nicotinamide mononucleotide transporter</fullName>
    </recommendedName>
</protein>
<feature type="transmembrane region" description="Helical" evidence="8">
    <location>
        <begin position="72"/>
        <end position="90"/>
    </location>
</feature>
<evidence type="ECO:0000256" key="7">
    <source>
        <dbReference type="ARBA" id="ARBA00023136"/>
    </source>
</evidence>
<dbReference type="AlphaFoldDB" id="A0A1G2KXK3"/>
<reference evidence="9 10" key="1">
    <citation type="journal article" date="2016" name="Nat. Commun.">
        <title>Thousands of microbial genomes shed light on interconnected biogeochemical processes in an aquifer system.</title>
        <authorList>
            <person name="Anantharaman K."/>
            <person name="Brown C.T."/>
            <person name="Hug L.A."/>
            <person name="Sharon I."/>
            <person name="Castelle C.J."/>
            <person name="Probst A.J."/>
            <person name="Thomas B.C."/>
            <person name="Singh A."/>
            <person name="Wilkins M.J."/>
            <person name="Karaoz U."/>
            <person name="Brodie E.L."/>
            <person name="Williams K.H."/>
            <person name="Hubbard S.S."/>
            <person name="Banfield J.F."/>
        </authorList>
    </citation>
    <scope>NUCLEOTIDE SEQUENCE [LARGE SCALE GENOMIC DNA]</scope>
</reference>
<feature type="transmembrane region" description="Helical" evidence="8">
    <location>
        <begin position="143"/>
        <end position="164"/>
    </location>
</feature>
<proteinExistence type="inferred from homology"/>
<feature type="transmembrane region" description="Helical" evidence="8">
    <location>
        <begin position="111"/>
        <end position="131"/>
    </location>
</feature>
<evidence type="ECO:0000313" key="9">
    <source>
        <dbReference type="EMBL" id="OHA03159.1"/>
    </source>
</evidence>
<evidence type="ECO:0000256" key="6">
    <source>
        <dbReference type="ARBA" id="ARBA00022989"/>
    </source>
</evidence>
<evidence type="ECO:0000256" key="5">
    <source>
        <dbReference type="ARBA" id="ARBA00022692"/>
    </source>
</evidence>
<evidence type="ECO:0000256" key="4">
    <source>
        <dbReference type="ARBA" id="ARBA00022475"/>
    </source>
</evidence>
<keyword evidence="6 8" id="KW-1133">Transmembrane helix</keyword>
<evidence type="ECO:0000256" key="2">
    <source>
        <dbReference type="ARBA" id="ARBA00006669"/>
    </source>
</evidence>
<dbReference type="Proteomes" id="UP000177811">
    <property type="component" value="Unassembled WGS sequence"/>
</dbReference>
<keyword evidence="4" id="KW-1003">Cell membrane</keyword>
<comment type="caution">
    <text evidence="9">The sequence shown here is derived from an EMBL/GenBank/DDBJ whole genome shotgun (WGS) entry which is preliminary data.</text>
</comment>
<dbReference type="PANTHER" id="PTHR36122:SF2">
    <property type="entry name" value="NICOTINAMIDE RIBOSIDE TRANSPORTER PNUC"/>
    <property type="match status" value="1"/>
</dbReference>
<dbReference type="GO" id="GO:0034257">
    <property type="term" value="F:nicotinamide riboside transmembrane transporter activity"/>
    <property type="evidence" value="ECO:0007669"/>
    <property type="project" value="InterPro"/>
</dbReference>
<dbReference type="NCBIfam" id="TIGR01528">
    <property type="entry name" value="NMN_trans_PnuC"/>
    <property type="match status" value="1"/>
</dbReference>
<feature type="transmembrane region" description="Helical" evidence="8">
    <location>
        <begin position="192"/>
        <end position="212"/>
    </location>
</feature>
<sequence>MLGFFDINNTFFMVFEYQMSYIEFFGTILTIWSVWLTAKARILSWPIGIIGVVLYMFLFYQIQLYSDLFEQVYFLITGFWGWWVWTHPKIGEEVALGKEIRIAKNSLRENIVYACIIAVGTGTLTYVAVHLDAWFPSYFPEPAAFPFLDAFTTAMSFTAQWLLARRRLENWMLWIVVDVIAIWLYWSKGIKFVSLEYALFFVIASIGLIKWVKEYRGYSTNAIHAHAEGNHARTSTERQKTV</sequence>
<feature type="transmembrane region" description="Helical" evidence="8">
    <location>
        <begin position="20"/>
        <end position="38"/>
    </location>
</feature>
<comment type="similarity">
    <text evidence="2">Belongs to the nicotinamide ribonucleoside (NR) uptake permease (TC 4.B.1) family.</text>
</comment>